<accession>A0A0J1GH94</accession>
<sequence>MTNNIRNTIFDESILYEWECRCWEGGVYDFYAQWGIAFFSSCPVFIIVFFVSGEDVGSYGFWLLFFTALFLLIICRYILLSDYHFHYRITPNGFYYTQRKMLPDFSYKAVRGFSWIGIAICIIAFSISGPLVFVGAGGFALIVFGLTNFEPQVDRYSTVIAMPILLFNPKNDTRFYIQTKDRGPFAFHATFYTQSFEQKNEIIRDLSNLYHDLEVCNVDTISDRKNHPVSQKLRKEAEEMENKS</sequence>
<dbReference type="PATRIC" id="fig|754436.4.peg.4009"/>
<feature type="transmembrane region" description="Helical" evidence="1">
    <location>
        <begin position="59"/>
        <end position="79"/>
    </location>
</feature>
<dbReference type="Proteomes" id="UP000036426">
    <property type="component" value="Unassembled WGS sequence"/>
</dbReference>
<evidence type="ECO:0000256" key="1">
    <source>
        <dbReference type="SAM" id="Phobius"/>
    </source>
</evidence>
<name>A0A0J1GH94_9GAMM</name>
<keyword evidence="3" id="KW-1185">Reference proteome</keyword>
<dbReference type="OrthoDB" id="5873123at2"/>
<protein>
    <submittedName>
        <fullName evidence="2">Uncharacterized protein</fullName>
    </submittedName>
</protein>
<feature type="transmembrane region" description="Helical" evidence="1">
    <location>
        <begin position="113"/>
        <end position="146"/>
    </location>
</feature>
<reference evidence="2 3" key="1">
    <citation type="submission" date="2015-05" db="EMBL/GenBank/DDBJ databases">
        <title>Photobacterium galathea sp. nov.</title>
        <authorList>
            <person name="Machado H."/>
            <person name="Gram L."/>
        </authorList>
    </citation>
    <scope>NUCLEOTIDE SEQUENCE [LARGE SCALE GENOMIC DNA]</scope>
    <source>
        <strain evidence="2 3">DSM 25995</strain>
    </source>
</reference>
<evidence type="ECO:0000313" key="2">
    <source>
        <dbReference type="EMBL" id="KLU99092.1"/>
    </source>
</evidence>
<keyword evidence="1" id="KW-0472">Membrane</keyword>
<comment type="caution">
    <text evidence="2">The sequence shown here is derived from an EMBL/GenBank/DDBJ whole genome shotgun (WGS) entry which is preliminary data.</text>
</comment>
<dbReference type="AlphaFoldDB" id="A0A0J1GH94"/>
<proteinExistence type="predicted"/>
<dbReference type="RefSeq" id="WP_047876011.1">
    <property type="nucleotide sequence ID" value="NZ_BMYC01000006.1"/>
</dbReference>
<keyword evidence="1" id="KW-0812">Transmembrane</keyword>
<dbReference type="EMBL" id="LDOV01000037">
    <property type="protein sequence ID" value="KLU99092.1"/>
    <property type="molecule type" value="Genomic_DNA"/>
</dbReference>
<keyword evidence="1" id="KW-1133">Transmembrane helix</keyword>
<feature type="transmembrane region" description="Helical" evidence="1">
    <location>
        <begin position="31"/>
        <end position="52"/>
    </location>
</feature>
<gene>
    <name evidence="2" type="ORF">ABT58_18945</name>
</gene>
<evidence type="ECO:0000313" key="3">
    <source>
        <dbReference type="Proteomes" id="UP000036426"/>
    </source>
</evidence>
<organism evidence="2 3">
    <name type="scientific">Photobacterium aphoticum</name>
    <dbReference type="NCBI Taxonomy" id="754436"/>
    <lineage>
        <taxon>Bacteria</taxon>
        <taxon>Pseudomonadati</taxon>
        <taxon>Pseudomonadota</taxon>
        <taxon>Gammaproteobacteria</taxon>
        <taxon>Vibrionales</taxon>
        <taxon>Vibrionaceae</taxon>
        <taxon>Photobacterium</taxon>
    </lineage>
</organism>